<evidence type="ECO:0000256" key="1">
    <source>
        <dbReference type="ARBA" id="ARBA00007788"/>
    </source>
</evidence>
<comment type="similarity">
    <text evidence="1">Belongs to the sigma-70 factor family.</text>
</comment>
<dbReference type="InterPro" id="IPR013325">
    <property type="entry name" value="RNA_pol_sigma_r2"/>
</dbReference>
<evidence type="ECO:0000256" key="5">
    <source>
        <dbReference type="ARBA" id="ARBA00023125"/>
    </source>
</evidence>
<reference evidence="9 10" key="1">
    <citation type="submission" date="2016-10" db="EMBL/GenBank/DDBJ databases">
        <authorList>
            <person name="de Groot N.N."/>
        </authorList>
    </citation>
    <scope>NUCLEOTIDE SEQUENCE [LARGE SCALE GENOMIC DNA]</scope>
    <source>
        <strain evidence="9 10">DSM 5522</strain>
    </source>
</reference>
<dbReference type="InterPro" id="IPR000943">
    <property type="entry name" value="RNA_pol_sigma70"/>
</dbReference>
<dbReference type="NCBIfam" id="TIGR02937">
    <property type="entry name" value="sigma70-ECF"/>
    <property type="match status" value="1"/>
</dbReference>
<dbReference type="Gene3D" id="1.10.1740.10">
    <property type="match status" value="1"/>
</dbReference>
<keyword evidence="3" id="KW-0805">Transcription regulation</keyword>
<dbReference type="PANTHER" id="PTHR30385">
    <property type="entry name" value="SIGMA FACTOR F FLAGELLAR"/>
    <property type="match status" value="1"/>
</dbReference>
<proteinExistence type="inferred from homology"/>
<dbReference type="RefSeq" id="WP_092870800.1">
    <property type="nucleotide sequence ID" value="NZ_FOJY01000004.1"/>
</dbReference>
<organism evidence="9 10">
    <name type="scientific">Acetitomaculum ruminis DSM 5522</name>
    <dbReference type="NCBI Taxonomy" id="1120918"/>
    <lineage>
        <taxon>Bacteria</taxon>
        <taxon>Bacillati</taxon>
        <taxon>Bacillota</taxon>
        <taxon>Clostridia</taxon>
        <taxon>Lachnospirales</taxon>
        <taxon>Lachnospiraceae</taxon>
        <taxon>Acetitomaculum</taxon>
    </lineage>
</organism>
<dbReference type="SUPFAM" id="SSF46894">
    <property type="entry name" value="C-terminal effector domain of the bipartite response regulators"/>
    <property type="match status" value="1"/>
</dbReference>
<accession>A0A1I0WJR0</accession>
<keyword evidence="4" id="KW-0731">Sigma factor</keyword>
<dbReference type="Proteomes" id="UP000198838">
    <property type="component" value="Unassembled WGS sequence"/>
</dbReference>
<dbReference type="PIRSF" id="PIRSF002939">
    <property type="entry name" value="RNA_polymerase_sigma-H_factor"/>
    <property type="match status" value="1"/>
</dbReference>
<feature type="domain" description="RNA polymerase sigma-70" evidence="8">
    <location>
        <begin position="51"/>
        <end position="64"/>
    </location>
</feature>
<evidence type="ECO:0000256" key="6">
    <source>
        <dbReference type="ARBA" id="ARBA00023163"/>
    </source>
</evidence>
<comment type="function">
    <text evidence="7">Sigma factors are initiation factors that promote the attachment of RNA polymerase to specific initiation sites and are then released. Sigma-S contributes to the protection against external stress, thus playing a role in cellular fitness and survival.</text>
</comment>
<dbReference type="InterPro" id="IPR014284">
    <property type="entry name" value="RNA_pol_sigma-70_dom"/>
</dbReference>
<evidence type="ECO:0000256" key="3">
    <source>
        <dbReference type="ARBA" id="ARBA00023015"/>
    </source>
</evidence>
<evidence type="ECO:0000313" key="10">
    <source>
        <dbReference type="Proteomes" id="UP000198838"/>
    </source>
</evidence>
<evidence type="ECO:0000259" key="8">
    <source>
        <dbReference type="PROSITE" id="PS00715"/>
    </source>
</evidence>
<dbReference type="GO" id="GO:0006352">
    <property type="term" value="P:DNA-templated transcription initiation"/>
    <property type="evidence" value="ECO:0007669"/>
    <property type="project" value="InterPro"/>
</dbReference>
<evidence type="ECO:0000256" key="4">
    <source>
        <dbReference type="ARBA" id="ARBA00023082"/>
    </source>
</evidence>
<dbReference type="PANTHER" id="PTHR30385:SF1">
    <property type="entry name" value="RNA POLYMERASE SIGMA-H FACTOR"/>
    <property type="match status" value="1"/>
</dbReference>
<dbReference type="Gene3D" id="1.10.10.10">
    <property type="entry name" value="Winged helix-like DNA-binding domain superfamily/Winged helix DNA-binding domain"/>
    <property type="match status" value="1"/>
</dbReference>
<dbReference type="InterPro" id="IPR007627">
    <property type="entry name" value="RNA_pol_sigma70_r2"/>
</dbReference>
<dbReference type="PROSITE" id="PS00715">
    <property type="entry name" value="SIGMA70_1"/>
    <property type="match status" value="1"/>
</dbReference>
<name>A0A1I0WJR0_9FIRM</name>
<dbReference type="GO" id="GO:0016987">
    <property type="term" value="F:sigma factor activity"/>
    <property type="evidence" value="ECO:0007669"/>
    <property type="project" value="UniProtKB-KW"/>
</dbReference>
<protein>
    <recommendedName>
        <fullName evidence="2">RNA polymerase sigma factor SigS</fullName>
    </recommendedName>
</protein>
<evidence type="ECO:0000256" key="7">
    <source>
        <dbReference type="ARBA" id="ARBA00024701"/>
    </source>
</evidence>
<dbReference type="GO" id="GO:0003677">
    <property type="term" value="F:DNA binding"/>
    <property type="evidence" value="ECO:0007669"/>
    <property type="project" value="UniProtKB-KW"/>
</dbReference>
<dbReference type="InterPro" id="IPR016371">
    <property type="entry name" value="RNA_pol_sigma-H_factor"/>
</dbReference>
<dbReference type="OrthoDB" id="9783788at2"/>
<dbReference type="SUPFAM" id="SSF88946">
    <property type="entry name" value="Sigma2 domain of RNA polymerase sigma factors"/>
    <property type="match status" value="1"/>
</dbReference>
<dbReference type="STRING" id="1120918.SAMN05216249_10484"/>
<keyword evidence="10" id="KW-1185">Reference proteome</keyword>
<gene>
    <name evidence="9" type="ORF">SAMN05216249_10484</name>
</gene>
<dbReference type="Pfam" id="PF04542">
    <property type="entry name" value="Sigma70_r2"/>
    <property type="match status" value="1"/>
</dbReference>
<dbReference type="AlphaFoldDB" id="A0A1I0WJR0"/>
<sequence length="201" mass="23551">MENYEEFKDNDLISMLRNGNSGIMDFLLEKYKPIVKKQAKAMFLIGGENDDLIQEGMIGLFKAVRDYNENLNVPFESFARICVQRQMMTAIKISNRKKNVPLNDYVSYNSEKIESDEKIHLNEELNPEYLMITKENLEGMDDFVKEKLSNLEYQVLKYYMDGMNYSDIAKKLEKPPKSIDNAISRIKNKLRKEFSKKGNIF</sequence>
<dbReference type="InterPro" id="IPR016032">
    <property type="entry name" value="Sig_transdc_resp-reg_C-effctor"/>
</dbReference>
<evidence type="ECO:0000256" key="2">
    <source>
        <dbReference type="ARBA" id="ARBA00021245"/>
    </source>
</evidence>
<keyword evidence="5" id="KW-0238">DNA-binding</keyword>
<evidence type="ECO:0000313" key="9">
    <source>
        <dbReference type="EMBL" id="SFA88176.1"/>
    </source>
</evidence>
<keyword evidence="6" id="KW-0804">Transcription</keyword>
<dbReference type="InterPro" id="IPR036388">
    <property type="entry name" value="WH-like_DNA-bd_sf"/>
</dbReference>
<dbReference type="EMBL" id="FOJY01000004">
    <property type="protein sequence ID" value="SFA88176.1"/>
    <property type="molecule type" value="Genomic_DNA"/>
</dbReference>